<keyword evidence="2" id="KW-0963">Cytoplasm</keyword>
<dbReference type="InterPro" id="IPR008974">
    <property type="entry name" value="TRAF-like"/>
</dbReference>
<dbReference type="InterPro" id="IPR017907">
    <property type="entry name" value="Znf_RING_CS"/>
</dbReference>
<name>A0ABN8Q0M3_9CNID</name>
<dbReference type="InterPro" id="IPR002083">
    <property type="entry name" value="MATH/TRAF_dom"/>
</dbReference>
<dbReference type="PROSITE" id="PS50144">
    <property type="entry name" value="MATH"/>
    <property type="match status" value="1"/>
</dbReference>
<evidence type="ECO:0000256" key="1">
    <source>
        <dbReference type="ARBA" id="ARBA00004496"/>
    </source>
</evidence>
<accession>A0ABN8Q0M3</accession>
<evidence type="ECO:0000256" key="8">
    <source>
        <dbReference type="SAM" id="Coils"/>
    </source>
</evidence>
<feature type="domain" description="TRAF-type" evidence="11">
    <location>
        <begin position="118"/>
        <end position="174"/>
    </location>
</feature>
<dbReference type="PANTHER" id="PTHR10131:SF94">
    <property type="entry name" value="TNF RECEPTOR-ASSOCIATED FACTOR 4"/>
    <property type="match status" value="1"/>
</dbReference>
<keyword evidence="5 7" id="KW-0863">Zinc-finger</keyword>
<organism evidence="12 13">
    <name type="scientific">Porites lobata</name>
    <dbReference type="NCBI Taxonomy" id="104759"/>
    <lineage>
        <taxon>Eukaryota</taxon>
        <taxon>Metazoa</taxon>
        <taxon>Cnidaria</taxon>
        <taxon>Anthozoa</taxon>
        <taxon>Hexacorallia</taxon>
        <taxon>Scleractinia</taxon>
        <taxon>Fungiina</taxon>
        <taxon>Poritidae</taxon>
        <taxon>Porites</taxon>
    </lineage>
</organism>
<reference evidence="12 13" key="1">
    <citation type="submission" date="2022-05" db="EMBL/GenBank/DDBJ databases">
        <authorList>
            <consortium name="Genoscope - CEA"/>
            <person name="William W."/>
        </authorList>
    </citation>
    <scope>NUCLEOTIDE SEQUENCE [LARGE SCALE GENOMIC DNA]</scope>
</reference>
<keyword evidence="8" id="KW-0175">Coiled coil</keyword>
<evidence type="ECO:0000256" key="7">
    <source>
        <dbReference type="PROSITE-ProRule" id="PRU00207"/>
    </source>
</evidence>
<feature type="coiled-coil region" evidence="8">
    <location>
        <begin position="192"/>
        <end position="219"/>
    </location>
</feature>
<dbReference type="InterPro" id="IPR001293">
    <property type="entry name" value="Znf_TRAF"/>
</dbReference>
<dbReference type="PROSITE" id="PS50089">
    <property type="entry name" value="ZF_RING_2"/>
    <property type="match status" value="1"/>
</dbReference>
<dbReference type="Pfam" id="PF21355">
    <property type="entry name" value="TRAF-mep_MATH"/>
    <property type="match status" value="1"/>
</dbReference>
<dbReference type="PIRSF" id="PIRSF015614">
    <property type="entry name" value="TRAF"/>
    <property type="match status" value="1"/>
</dbReference>
<dbReference type="InterPro" id="IPR001841">
    <property type="entry name" value="Znf_RING"/>
</dbReference>
<dbReference type="SMART" id="SM00184">
    <property type="entry name" value="RING"/>
    <property type="match status" value="1"/>
</dbReference>
<evidence type="ECO:0000259" key="11">
    <source>
        <dbReference type="PROSITE" id="PS50145"/>
    </source>
</evidence>
<gene>
    <name evidence="12" type="ORF">PLOB_00048972</name>
</gene>
<comment type="subcellular location">
    <subcellularLocation>
        <location evidence="1">Cytoplasm</location>
    </subcellularLocation>
</comment>
<evidence type="ECO:0000256" key="2">
    <source>
        <dbReference type="ARBA" id="ARBA00022490"/>
    </source>
</evidence>
<feature type="zinc finger region" description="TRAF-type" evidence="7">
    <location>
        <begin position="118"/>
        <end position="174"/>
    </location>
</feature>
<evidence type="ECO:0000256" key="5">
    <source>
        <dbReference type="ARBA" id="ARBA00022771"/>
    </source>
</evidence>
<dbReference type="InterPro" id="IPR018957">
    <property type="entry name" value="Znf_C3HC4_RING-type"/>
</dbReference>
<dbReference type="InterPro" id="IPR013083">
    <property type="entry name" value="Znf_RING/FYVE/PHD"/>
</dbReference>
<proteinExistence type="predicted"/>
<feature type="domain" description="RING-type" evidence="9">
    <location>
        <begin position="31"/>
        <end position="75"/>
    </location>
</feature>
<dbReference type="SUPFAM" id="SSF57850">
    <property type="entry name" value="RING/U-box"/>
    <property type="match status" value="1"/>
</dbReference>
<dbReference type="Gene3D" id="2.60.210.10">
    <property type="entry name" value="Apoptosis, Tumor Necrosis Factor Receptor Associated Protein 2, Chain A"/>
    <property type="match status" value="1"/>
</dbReference>
<evidence type="ECO:0000256" key="3">
    <source>
        <dbReference type="ARBA" id="ARBA00022723"/>
    </source>
</evidence>
<dbReference type="PROSITE" id="PS00518">
    <property type="entry name" value="ZF_RING_1"/>
    <property type="match status" value="1"/>
</dbReference>
<dbReference type="InterPro" id="IPR012227">
    <property type="entry name" value="TNF_rcpt-assoc_TRAF_met"/>
</dbReference>
<dbReference type="EMBL" id="CALNXK010000093">
    <property type="protein sequence ID" value="CAH3152279.1"/>
    <property type="molecule type" value="Genomic_DNA"/>
</dbReference>
<evidence type="ECO:0000259" key="9">
    <source>
        <dbReference type="PROSITE" id="PS50089"/>
    </source>
</evidence>
<evidence type="ECO:0000256" key="4">
    <source>
        <dbReference type="ARBA" id="ARBA00022737"/>
    </source>
</evidence>
<keyword evidence="6 7" id="KW-0862">Zinc</keyword>
<dbReference type="PROSITE" id="PS50145">
    <property type="entry name" value="ZF_TRAF"/>
    <property type="match status" value="1"/>
</dbReference>
<dbReference type="Proteomes" id="UP001159405">
    <property type="component" value="Unassembled WGS sequence"/>
</dbReference>
<keyword evidence="4" id="KW-0677">Repeat</keyword>
<comment type="caution">
    <text evidence="12">The sequence shown here is derived from an EMBL/GenBank/DDBJ whole genome shotgun (WGS) entry which is preliminary data.</text>
</comment>
<evidence type="ECO:0000259" key="10">
    <source>
        <dbReference type="PROSITE" id="PS50144"/>
    </source>
</evidence>
<dbReference type="Pfam" id="PF02176">
    <property type="entry name" value="zf-TRAF"/>
    <property type="match status" value="1"/>
</dbReference>
<evidence type="ECO:0000256" key="6">
    <source>
        <dbReference type="ARBA" id="ARBA00022833"/>
    </source>
</evidence>
<dbReference type="Pfam" id="PF00097">
    <property type="entry name" value="zf-C3HC4"/>
    <property type="match status" value="1"/>
</dbReference>
<dbReference type="SUPFAM" id="SSF49599">
    <property type="entry name" value="TRAF domain-like"/>
    <property type="match status" value="2"/>
</dbReference>
<dbReference type="Gene3D" id="3.30.40.10">
    <property type="entry name" value="Zinc/RING finger domain, C3HC4 (zinc finger)"/>
    <property type="match status" value="3"/>
</dbReference>
<sequence length="450" mass="50900">MVEELTDRDNSEMPCGYDEDFVSPIDEDLQCSICYLALREPVLTRCGHRFCRECLDRHIARQKSQQQVVNCPVDREGLTHCKDIFPDKATGRKILSLFIRCPNTGCDWTGELREKKNHFDHCKRKLLKCPNVCGSFLARNKIKSHVENKCPLTVVPCPYALMGCKEMIKRNKVEAHLQSTARLHLALTCSTFKETMTKLDELQKQVGELKESNAALNEKLEATNSFVTSKVEALVSKVDAQNSELATFNSALSAQIDADKREWKAANIALNSKVDSQAKVVARLTSASPFVWKITGFSDVLKLAKNGNTKSIFAEFYTGKQGYKLNVRVDPDGDQTNKNRYLSVFVGIMKGDYDAILPWPFRDVVTFRVIDQQPDASQRKNVVAVLEPDQTPCFSGRPTVEENPMLRGFRRLISHKMLKTRRYVEHDTLFLQVDVGRHDSESSDSGSHSD</sequence>
<feature type="domain" description="MATH" evidence="10">
    <location>
        <begin position="287"/>
        <end position="435"/>
    </location>
</feature>
<evidence type="ECO:0008006" key="14">
    <source>
        <dbReference type="Google" id="ProtNLM"/>
    </source>
</evidence>
<dbReference type="PANTHER" id="PTHR10131">
    <property type="entry name" value="TNF RECEPTOR ASSOCIATED FACTOR"/>
    <property type="match status" value="1"/>
</dbReference>
<protein>
    <recommendedName>
        <fullName evidence="14">TNF receptor-associated factor 4</fullName>
    </recommendedName>
</protein>
<dbReference type="InterPro" id="IPR049342">
    <property type="entry name" value="TRAF1-6_MATH_dom"/>
</dbReference>
<keyword evidence="3 7" id="KW-0479">Metal-binding</keyword>
<evidence type="ECO:0000313" key="12">
    <source>
        <dbReference type="EMBL" id="CAH3152279.1"/>
    </source>
</evidence>
<evidence type="ECO:0000313" key="13">
    <source>
        <dbReference type="Proteomes" id="UP001159405"/>
    </source>
</evidence>
<keyword evidence="13" id="KW-1185">Reference proteome</keyword>